<name>A0A1I0JGE9_9FIRM</name>
<evidence type="ECO:0000259" key="6">
    <source>
        <dbReference type="Pfam" id="PF10509"/>
    </source>
</evidence>
<dbReference type="Gene3D" id="3.30.70.890">
    <property type="entry name" value="GHMP kinase, C-terminal domain"/>
    <property type="match status" value="1"/>
</dbReference>
<dbReference type="SUPFAM" id="SSF54211">
    <property type="entry name" value="Ribosomal protein S5 domain 2-like"/>
    <property type="match status" value="1"/>
</dbReference>
<evidence type="ECO:0000313" key="8">
    <source>
        <dbReference type="Proteomes" id="UP000182121"/>
    </source>
</evidence>
<protein>
    <submittedName>
        <fullName evidence="7">Galactokinase</fullName>
    </submittedName>
</protein>
<dbReference type="PRINTS" id="PR00473">
    <property type="entry name" value="GALCTOKINASE"/>
</dbReference>
<reference evidence="7 8" key="1">
    <citation type="submission" date="2016-10" db="EMBL/GenBank/DDBJ databases">
        <authorList>
            <person name="Varghese N."/>
            <person name="Submissions S."/>
        </authorList>
    </citation>
    <scope>NUCLEOTIDE SEQUENCE [LARGE SCALE GENOMIC DNA]</scope>
    <source>
        <strain evidence="7 8">NLAE-zl-C196</strain>
    </source>
</reference>
<dbReference type="InterPro" id="IPR006204">
    <property type="entry name" value="GHMP_kinase_N_dom"/>
</dbReference>
<evidence type="ECO:0000256" key="2">
    <source>
        <dbReference type="ARBA" id="ARBA00022741"/>
    </source>
</evidence>
<keyword evidence="3 7" id="KW-0808">Transferase</keyword>
<gene>
    <name evidence="7" type="ORF">SAMN05216521_105536</name>
</gene>
<dbReference type="SUPFAM" id="SSF55060">
    <property type="entry name" value="GHMP Kinase, C-terminal domain"/>
    <property type="match status" value="1"/>
</dbReference>
<accession>A0A1I0JGE9</accession>
<feature type="domain" description="Galactokinase N-terminal" evidence="6">
    <location>
        <begin position="42"/>
        <end position="90"/>
    </location>
</feature>
<keyword evidence="4" id="KW-0067">ATP-binding</keyword>
<dbReference type="InterPro" id="IPR014721">
    <property type="entry name" value="Ribsml_uS5_D2-typ_fold_subgr"/>
</dbReference>
<comment type="caution">
    <text evidence="7">The sequence shown here is derived from an EMBL/GenBank/DDBJ whole genome shotgun (WGS) entry which is preliminary data.</text>
</comment>
<dbReference type="AlphaFoldDB" id="A0A1I0JGE9"/>
<dbReference type="Pfam" id="PF00288">
    <property type="entry name" value="GHMP_kinases_N"/>
    <property type="match status" value="1"/>
</dbReference>
<dbReference type="InterPro" id="IPR000705">
    <property type="entry name" value="Galactokinase"/>
</dbReference>
<evidence type="ECO:0000256" key="4">
    <source>
        <dbReference type="ARBA" id="ARBA00022840"/>
    </source>
</evidence>
<dbReference type="GO" id="GO:0004335">
    <property type="term" value="F:galactokinase activity"/>
    <property type="evidence" value="ECO:0007669"/>
    <property type="project" value="InterPro"/>
</dbReference>
<dbReference type="GO" id="GO:0005524">
    <property type="term" value="F:ATP binding"/>
    <property type="evidence" value="ECO:0007669"/>
    <property type="project" value="UniProtKB-KW"/>
</dbReference>
<dbReference type="PIRSF" id="PIRSF000530">
    <property type="entry name" value="Galactokinase"/>
    <property type="match status" value="1"/>
</dbReference>
<keyword evidence="3 7" id="KW-0418">Kinase</keyword>
<feature type="domain" description="GHMP kinase N-terminal" evidence="5">
    <location>
        <begin position="128"/>
        <end position="214"/>
    </location>
</feature>
<sequence>MRTNKIVEAIYQGQFDERLKEIYVDPYLLSYEKKRYIQAIQRYNAAFGTDEVEIFSAPGRSEIGGNHTDHQNGEVLAASINRDAIAIVRKINRPAVTILSDGYASEITIDLKNLDKQKSEEGTTAALIRGILAKIRSNGYSIGGFQAYVTSDVLIGAGLSSSAAFETLIGTILSYLYNNMEISAVEIAKIGQYAENVYFGKPCGLMDQMACSVGSLVHINFADVKRLKVEQVQLDLDAQGFSLCITDTKGSHADLTPDYAAIPQEMKQVAECFDKEVLGEVSKQEIMQDIPLIREKAGDRALLRAIHFICENERVRQETDALKQNKFSEFLELVKESGDSSYKYLQNVYTNRYVRHQNLSVALAVSDMVLKRRGVSRVHGGGFAGTIQAFVPIDLVENYQEAMEHVFGFGSCQVLKIRKYGGIKVL</sequence>
<organism evidence="7 8">
    <name type="scientific">Enterocloster clostridioformis</name>
    <dbReference type="NCBI Taxonomy" id="1531"/>
    <lineage>
        <taxon>Bacteria</taxon>
        <taxon>Bacillati</taxon>
        <taxon>Bacillota</taxon>
        <taxon>Clostridia</taxon>
        <taxon>Lachnospirales</taxon>
        <taxon>Lachnospiraceae</taxon>
        <taxon>Enterocloster</taxon>
    </lineage>
</organism>
<evidence type="ECO:0000256" key="3">
    <source>
        <dbReference type="ARBA" id="ARBA00022777"/>
    </source>
</evidence>
<keyword evidence="2" id="KW-0547">Nucleotide-binding</keyword>
<dbReference type="InterPro" id="IPR036554">
    <property type="entry name" value="GHMP_kinase_C_sf"/>
</dbReference>
<evidence type="ECO:0000256" key="1">
    <source>
        <dbReference type="ARBA" id="ARBA00006566"/>
    </source>
</evidence>
<dbReference type="Gene3D" id="3.30.230.10">
    <property type="match status" value="1"/>
</dbReference>
<dbReference type="InterPro" id="IPR020568">
    <property type="entry name" value="Ribosomal_Su5_D2-typ_SF"/>
</dbReference>
<proteinExistence type="inferred from homology"/>
<dbReference type="Pfam" id="PF10509">
    <property type="entry name" value="GalKase_gal_bdg"/>
    <property type="match status" value="1"/>
</dbReference>
<dbReference type="RefSeq" id="WP_074663916.1">
    <property type="nucleotide sequence ID" value="NZ_FOIO01000055.1"/>
</dbReference>
<dbReference type="InterPro" id="IPR006206">
    <property type="entry name" value="Mevalonate/galactokinase"/>
</dbReference>
<dbReference type="Proteomes" id="UP000182121">
    <property type="component" value="Unassembled WGS sequence"/>
</dbReference>
<dbReference type="PANTHER" id="PTHR10457:SF7">
    <property type="entry name" value="GALACTOKINASE-RELATED"/>
    <property type="match status" value="1"/>
</dbReference>
<dbReference type="EMBL" id="FOIO01000055">
    <property type="protein sequence ID" value="SEU08375.1"/>
    <property type="molecule type" value="Genomic_DNA"/>
</dbReference>
<dbReference type="GO" id="GO:0006012">
    <property type="term" value="P:galactose metabolic process"/>
    <property type="evidence" value="ECO:0007669"/>
    <property type="project" value="InterPro"/>
</dbReference>
<evidence type="ECO:0000313" key="7">
    <source>
        <dbReference type="EMBL" id="SEU08375.1"/>
    </source>
</evidence>
<dbReference type="PANTHER" id="PTHR10457">
    <property type="entry name" value="MEVALONATE KINASE/GALACTOKINASE"/>
    <property type="match status" value="1"/>
</dbReference>
<evidence type="ECO:0000259" key="5">
    <source>
        <dbReference type="Pfam" id="PF00288"/>
    </source>
</evidence>
<dbReference type="GO" id="GO:0005829">
    <property type="term" value="C:cytosol"/>
    <property type="evidence" value="ECO:0007669"/>
    <property type="project" value="TreeGrafter"/>
</dbReference>
<comment type="similarity">
    <text evidence="1">Belongs to the GHMP kinase family. GalK subfamily.</text>
</comment>
<dbReference type="PRINTS" id="PR00959">
    <property type="entry name" value="MEVGALKINASE"/>
</dbReference>
<dbReference type="InterPro" id="IPR019539">
    <property type="entry name" value="GalKase_N"/>
</dbReference>